<dbReference type="InterPro" id="IPR008884">
    <property type="entry name" value="TylF_MeTrfase"/>
</dbReference>
<comment type="caution">
    <text evidence="1">The sequence shown here is derived from an EMBL/GenBank/DDBJ whole genome shotgun (WGS) entry which is preliminary data.</text>
</comment>
<dbReference type="Pfam" id="PF05711">
    <property type="entry name" value="TylF"/>
    <property type="match status" value="1"/>
</dbReference>
<keyword evidence="2" id="KW-1185">Reference proteome</keyword>
<organism evidence="1 2">
    <name type="scientific">Paraburkholderia strydomiana</name>
    <dbReference type="NCBI Taxonomy" id="1245417"/>
    <lineage>
        <taxon>Bacteria</taxon>
        <taxon>Pseudomonadati</taxon>
        <taxon>Pseudomonadota</taxon>
        <taxon>Betaproteobacteria</taxon>
        <taxon>Burkholderiales</taxon>
        <taxon>Burkholderiaceae</taxon>
        <taxon>Paraburkholderia</taxon>
    </lineage>
</organism>
<evidence type="ECO:0000313" key="2">
    <source>
        <dbReference type="Proteomes" id="UP001629288"/>
    </source>
</evidence>
<gene>
    <name evidence="1" type="ORF">PQR00_02440</name>
</gene>
<reference evidence="1 2" key="1">
    <citation type="journal article" date="2024" name="Chem. Sci.">
        <title>Discovery of megapolipeptins by genome mining of a Burkholderiales bacteria collection.</title>
        <authorList>
            <person name="Paulo B.S."/>
            <person name="Recchia M.J.J."/>
            <person name="Lee S."/>
            <person name="Fergusson C.H."/>
            <person name="Romanowski S.B."/>
            <person name="Hernandez A."/>
            <person name="Krull N."/>
            <person name="Liu D.Y."/>
            <person name="Cavanagh H."/>
            <person name="Bos A."/>
            <person name="Gray C.A."/>
            <person name="Murphy B.T."/>
            <person name="Linington R.G."/>
            <person name="Eustaquio A.S."/>
        </authorList>
    </citation>
    <scope>NUCLEOTIDE SEQUENCE [LARGE SCALE GENOMIC DNA]</scope>
    <source>
        <strain evidence="1 2">RL17-379-BIB-C</strain>
    </source>
</reference>
<evidence type="ECO:0000313" key="1">
    <source>
        <dbReference type="EMBL" id="MFM0442433.1"/>
    </source>
</evidence>
<dbReference type="Proteomes" id="UP001629288">
    <property type="component" value="Unassembled WGS sequence"/>
</dbReference>
<sequence>MNQTAPPSLKMSIFNRFDDKSLFANLTHRTRDLTPASFPDKRKYVVSDRPVPEEVERKIGPLIRSLDGLSDAEVASSVFYVYFQCDSDALPILKRIKDLGGIFVPHLDFSKTEYRFIDRLAHDAMSKTWARAERVSHLLPSVHENICEALALTAHLDGDYVEIGVYLGGSALTALNYMREAGHRNPSLPARKAWLLDTYDGFSYSEARDSADTIWADTHRLYGRNETMAYVDETLSDTGVPYELVASNICADALPSGVGNIAVANVDVDMYEPTLAALSKVAGHMQKGGIILAEDPTCTPGLYGALIAIEEFLASQEGKCFYKIFKGGHYFLIRMT</sequence>
<dbReference type="InterPro" id="IPR029063">
    <property type="entry name" value="SAM-dependent_MTases_sf"/>
</dbReference>
<accession>A0ABW9BWM1</accession>
<protein>
    <submittedName>
        <fullName evidence="1">Macrocin O-methyltransferase</fullName>
    </submittedName>
</protein>
<proteinExistence type="predicted"/>
<dbReference type="PANTHER" id="PTHR40036">
    <property type="entry name" value="MACROCIN O-METHYLTRANSFERASE"/>
    <property type="match status" value="1"/>
</dbReference>
<dbReference type="Gene3D" id="3.40.50.150">
    <property type="entry name" value="Vaccinia Virus protein VP39"/>
    <property type="match status" value="1"/>
</dbReference>
<dbReference type="EMBL" id="JAQQDH010000001">
    <property type="protein sequence ID" value="MFM0442433.1"/>
    <property type="molecule type" value="Genomic_DNA"/>
</dbReference>
<dbReference type="RefSeq" id="WP_408127523.1">
    <property type="nucleotide sequence ID" value="NZ_JAQQDH010000001.1"/>
</dbReference>
<dbReference type="PANTHER" id="PTHR40036:SF1">
    <property type="entry name" value="MACROCIN O-METHYLTRANSFERASE"/>
    <property type="match status" value="1"/>
</dbReference>
<name>A0ABW9BWM1_9BURK</name>